<dbReference type="Proteomes" id="UP000664859">
    <property type="component" value="Unassembled WGS sequence"/>
</dbReference>
<reference evidence="2" key="1">
    <citation type="submission" date="2021-02" db="EMBL/GenBank/DDBJ databases">
        <title>First Annotated Genome of the Yellow-green Alga Tribonema minus.</title>
        <authorList>
            <person name="Mahan K.M."/>
        </authorList>
    </citation>
    <scope>NUCLEOTIDE SEQUENCE</scope>
    <source>
        <strain evidence="2">UTEX B ZZ1240</strain>
    </source>
</reference>
<feature type="signal peptide" evidence="1">
    <location>
        <begin position="1"/>
        <end position="22"/>
    </location>
</feature>
<comment type="caution">
    <text evidence="2">The sequence shown here is derived from an EMBL/GenBank/DDBJ whole genome shotgun (WGS) entry which is preliminary data.</text>
</comment>
<gene>
    <name evidence="2" type="ORF">JKP88DRAFT_326581</name>
</gene>
<proteinExistence type="predicted"/>
<evidence type="ECO:0000313" key="3">
    <source>
        <dbReference type="Proteomes" id="UP000664859"/>
    </source>
</evidence>
<keyword evidence="3" id="KW-1185">Reference proteome</keyword>
<sequence>MWGNRLVSVTTTVMALASECSAGLFTLSQQEVPAADLAALPATTIAGSAKLAMPNCADISGSTSSLKIKIGDCEQWVPHLDYFDTIGDRKVWLGSIPDQLPSSVKIVCPVSPAPDAVKAFLLEMEVPCEMPGGDPSACAECVPAARCSMSLRQNLHDHGQQNSTRRGRCVSEEVCAPTPRVRGGRPLGTYPMDQNRWEHERGCSVPYRDGARVASIRCGPLREPYVIRKCRYESLTS</sequence>
<accession>A0A836CBE9</accession>
<feature type="chain" id="PRO_5032820339" evidence="1">
    <location>
        <begin position="23"/>
        <end position="237"/>
    </location>
</feature>
<dbReference type="EMBL" id="JAFCMP010000457">
    <property type="protein sequence ID" value="KAG5179529.1"/>
    <property type="molecule type" value="Genomic_DNA"/>
</dbReference>
<organism evidence="2 3">
    <name type="scientific">Tribonema minus</name>
    <dbReference type="NCBI Taxonomy" id="303371"/>
    <lineage>
        <taxon>Eukaryota</taxon>
        <taxon>Sar</taxon>
        <taxon>Stramenopiles</taxon>
        <taxon>Ochrophyta</taxon>
        <taxon>PX clade</taxon>
        <taxon>Xanthophyceae</taxon>
        <taxon>Tribonematales</taxon>
        <taxon>Tribonemataceae</taxon>
        <taxon>Tribonema</taxon>
    </lineage>
</organism>
<keyword evidence="1" id="KW-0732">Signal</keyword>
<evidence type="ECO:0000313" key="2">
    <source>
        <dbReference type="EMBL" id="KAG5179529.1"/>
    </source>
</evidence>
<name>A0A836CBE9_9STRA</name>
<dbReference type="AlphaFoldDB" id="A0A836CBE9"/>
<evidence type="ECO:0000256" key="1">
    <source>
        <dbReference type="SAM" id="SignalP"/>
    </source>
</evidence>
<protein>
    <submittedName>
        <fullName evidence="2">Uncharacterized protein</fullName>
    </submittedName>
</protein>